<protein>
    <submittedName>
        <fullName evidence="1">(northern house mosquito) hypothetical protein</fullName>
    </submittedName>
</protein>
<proteinExistence type="predicted"/>
<reference evidence="1" key="1">
    <citation type="submission" date="2021-05" db="EMBL/GenBank/DDBJ databases">
        <authorList>
            <person name="Alioto T."/>
            <person name="Alioto T."/>
            <person name="Gomez Garrido J."/>
        </authorList>
    </citation>
    <scope>NUCLEOTIDE SEQUENCE</scope>
</reference>
<evidence type="ECO:0000313" key="1">
    <source>
        <dbReference type="EMBL" id="CAG6494232.1"/>
    </source>
</evidence>
<sequence length="100" mass="12155">MFKRRQKWLENCAESIFLKFHQEKLFFFCIFFYLNKTLSFDSFGPNKPFCIICSPYKSQSKFGGCRLLICRFPLNDATFLQSFKNEFVRFYRSTKRILQK</sequence>
<organism evidence="1">
    <name type="scientific">Culex pipiens</name>
    <name type="common">House mosquito</name>
    <dbReference type="NCBI Taxonomy" id="7175"/>
    <lineage>
        <taxon>Eukaryota</taxon>
        <taxon>Metazoa</taxon>
        <taxon>Ecdysozoa</taxon>
        <taxon>Arthropoda</taxon>
        <taxon>Hexapoda</taxon>
        <taxon>Insecta</taxon>
        <taxon>Pterygota</taxon>
        <taxon>Neoptera</taxon>
        <taxon>Endopterygota</taxon>
        <taxon>Diptera</taxon>
        <taxon>Nematocera</taxon>
        <taxon>Culicoidea</taxon>
        <taxon>Culicidae</taxon>
        <taxon>Culicinae</taxon>
        <taxon>Culicini</taxon>
        <taxon>Culex</taxon>
        <taxon>Culex</taxon>
    </lineage>
</organism>
<dbReference type="AlphaFoldDB" id="A0A8D8G2P4"/>
<name>A0A8D8G2P4_CULPI</name>
<dbReference type="EMBL" id="HBUE01124923">
    <property type="protein sequence ID" value="CAG6494232.1"/>
    <property type="molecule type" value="Transcribed_RNA"/>
</dbReference>
<accession>A0A8D8G2P4</accession>